<feature type="compositionally biased region" description="Basic and acidic residues" evidence="3">
    <location>
        <begin position="185"/>
        <end position="195"/>
    </location>
</feature>
<feature type="compositionally biased region" description="Basic and acidic residues" evidence="3">
    <location>
        <begin position="214"/>
        <end position="223"/>
    </location>
</feature>
<feature type="compositionally biased region" description="Basic and acidic residues" evidence="3">
    <location>
        <begin position="157"/>
        <end position="170"/>
    </location>
</feature>
<evidence type="ECO:0000313" key="4">
    <source>
        <dbReference type="Proteomes" id="UP000515203"/>
    </source>
</evidence>
<dbReference type="PANTHER" id="PTHR46742">
    <property type="entry name" value="LYSINE-RICH COILED-COIL PROTEIN 1"/>
    <property type="match status" value="1"/>
</dbReference>
<organism evidence="4 5">
    <name type="scientific">Octodon degus</name>
    <name type="common">Degu</name>
    <name type="synonym">Sciurus degus</name>
    <dbReference type="NCBI Taxonomy" id="10160"/>
    <lineage>
        <taxon>Eukaryota</taxon>
        <taxon>Metazoa</taxon>
        <taxon>Chordata</taxon>
        <taxon>Craniata</taxon>
        <taxon>Vertebrata</taxon>
        <taxon>Euteleostomi</taxon>
        <taxon>Mammalia</taxon>
        <taxon>Eutheria</taxon>
        <taxon>Euarchontoglires</taxon>
        <taxon>Glires</taxon>
        <taxon>Rodentia</taxon>
        <taxon>Hystricomorpha</taxon>
        <taxon>Octodontidae</taxon>
        <taxon>Octodon</taxon>
    </lineage>
</organism>
<dbReference type="Proteomes" id="UP000515203">
    <property type="component" value="Unplaced"/>
</dbReference>
<evidence type="ECO:0000256" key="1">
    <source>
        <dbReference type="ARBA" id="ARBA00023054"/>
    </source>
</evidence>
<dbReference type="InParanoid" id="A0A6P3F658"/>
<dbReference type="RefSeq" id="XP_004632772.1">
    <property type="nucleotide sequence ID" value="XM_004632715.2"/>
</dbReference>
<dbReference type="GeneID" id="101559819"/>
<evidence type="ECO:0000256" key="3">
    <source>
        <dbReference type="SAM" id="MobiDB-lite"/>
    </source>
</evidence>
<feature type="region of interest" description="Disordered" evidence="3">
    <location>
        <begin position="122"/>
        <end position="252"/>
    </location>
</feature>
<accession>A0A6P3F658</accession>
<name>A0A6P3F658_OCTDE</name>
<dbReference type="PANTHER" id="PTHR46742:SF3">
    <property type="entry name" value="LYSINE-RICH COILED-COIL PROTEIN 1"/>
    <property type="match status" value="1"/>
</dbReference>
<sequence>MKHSKSYDSFQDELEDYIKVQKARGLEPKTCFRRMREDYLESCGYREEVDPRPRYRMFDQRLPSGTVQTYPRPHNISQTENRLPQWFPVHDNRPRLESLSYCQYRRDCFSEKPAPLNLSQQAYNHSSASTDAGSPEHLSSGARTGAHPASHQKRRRHPEEGKEKPKEERPKHKRKRGLEVDLEEHESIQRKKTEMETDAAQGGTEKPKHRKERKSRELASKKEDRKRRKEKKEQGEERTEEEMLWDQSILGF</sequence>
<feature type="compositionally biased region" description="Polar residues" evidence="3">
    <location>
        <begin position="122"/>
        <end position="132"/>
    </location>
</feature>
<evidence type="ECO:0000256" key="2">
    <source>
        <dbReference type="ARBA" id="ARBA00040329"/>
    </source>
</evidence>
<dbReference type="AlphaFoldDB" id="A0A6P3F658"/>
<reference evidence="5" key="1">
    <citation type="submission" date="2025-08" db="UniProtKB">
        <authorList>
            <consortium name="RefSeq"/>
        </authorList>
    </citation>
    <scope>IDENTIFICATION</scope>
</reference>
<dbReference type="FunCoup" id="A0A6P3F658">
    <property type="interactions" value="13"/>
</dbReference>
<keyword evidence="4" id="KW-1185">Reference proteome</keyword>
<protein>
    <recommendedName>
        <fullName evidence="2">Lysine-rich coiled-coil protein 1</fullName>
    </recommendedName>
</protein>
<gene>
    <name evidence="5" type="primary">LOC101559819</name>
</gene>
<keyword evidence="1" id="KW-0175">Coiled coil</keyword>
<evidence type="ECO:0000313" key="5">
    <source>
        <dbReference type="RefSeq" id="XP_004632772.1"/>
    </source>
</evidence>
<proteinExistence type="predicted"/>
<dbReference type="OrthoDB" id="9747435at2759"/>